<dbReference type="RefSeq" id="WP_116025127.1">
    <property type="nucleotide sequence ID" value="NZ_QTTT01000001.1"/>
</dbReference>
<evidence type="ECO:0000256" key="4">
    <source>
        <dbReference type="ARBA" id="ARBA00022825"/>
    </source>
</evidence>
<dbReference type="PRINTS" id="PR00723">
    <property type="entry name" value="SUBTILISIN"/>
</dbReference>
<dbReference type="InterPro" id="IPR023827">
    <property type="entry name" value="Peptidase_S8_Asp-AS"/>
</dbReference>
<dbReference type="Proteomes" id="UP000256661">
    <property type="component" value="Unassembled WGS sequence"/>
</dbReference>
<feature type="active site" description="Charge relay system" evidence="5 6">
    <location>
        <position position="252"/>
    </location>
</feature>
<keyword evidence="8" id="KW-0732">Signal</keyword>
<dbReference type="Pfam" id="PF00082">
    <property type="entry name" value="Peptidase_S8"/>
    <property type="match status" value="1"/>
</dbReference>
<name>A0A3D9T5B8_9ACTN</name>
<dbReference type="PROSITE" id="PS00136">
    <property type="entry name" value="SUBTILASE_ASP"/>
    <property type="match status" value="1"/>
</dbReference>
<proteinExistence type="inferred from homology"/>
<feature type="active site" description="Charge relay system" evidence="5 6">
    <location>
        <position position="428"/>
    </location>
</feature>
<dbReference type="InterPro" id="IPR000209">
    <property type="entry name" value="Peptidase_S8/S53_dom"/>
</dbReference>
<dbReference type="InterPro" id="IPR036852">
    <property type="entry name" value="Peptidase_S8/S53_dom_sf"/>
</dbReference>
<dbReference type="InterPro" id="IPR023828">
    <property type="entry name" value="Peptidase_S8_Ser-AS"/>
</dbReference>
<protein>
    <submittedName>
        <fullName evidence="10">Subtilisin family serine protease</fullName>
    </submittedName>
</protein>
<dbReference type="InterPro" id="IPR022398">
    <property type="entry name" value="Peptidase_S8_His-AS"/>
</dbReference>
<organism evidence="10 11">
    <name type="scientific">Thermomonospora umbrina</name>
    <dbReference type="NCBI Taxonomy" id="111806"/>
    <lineage>
        <taxon>Bacteria</taxon>
        <taxon>Bacillati</taxon>
        <taxon>Actinomycetota</taxon>
        <taxon>Actinomycetes</taxon>
        <taxon>Streptosporangiales</taxon>
        <taxon>Thermomonosporaceae</taxon>
        <taxon>Thermomonospora</taxon>
    </lineage>
</organism>
<dbReference type="GO" id="GO:0004252">
    <property type="term" value="F:serine-type endopeptidase activity"/>
    <property type="evidence" value="ECO:0007669"/>
    <property type="project" value="UniProtKB-UniRule"/>
</dbReference>
<keyword evidence="2 6" id="KW-0645">Protease</keyword>
<keyword evidence="3 6" id="KW-0378">Hydrolase</keyword>
<evidence type="ECO:0000256" key="7">
    <source>
        <dbReference type="RuleBase" id="RU003355"/>
    </source>
</evidence>
<feature type="signal peptide" evidence="8">
    <location>
        <begin position="1"/>
        <end position="31"/>
    </location>
</feature>
<evidence type="ECO:0000256" key="8">
    <source>
        <dbReference type="SAM" id="SignalP"/>
    </source>
</evidence>
<gene>
    <name evidence="10" type="ORF">DFJ69_5421</name>
</gene>
<evidence type="ECO:0000256" key="3">
    <source>
        <dbReference type="ARBA" id="ARBA00022801"/>
    </source>
</evidence>
<evidence type="ECO:0000256" key="6">
    <source>
        <dbReference type="PROSITE-ProRule" id="PRU01240"/>
    </source>
</evidence>
<dbReference type="PROSITE" id="PS51892">
    <property type="entry name" value="SUBTILASE"/>
    <property type="match status" value="1"/>
</dbReference>
<sequence>MTNPLTHRRGAGGVLLAGALVLGMLPGTASAESPPSPPASIQEPSSHRVTLVTGDTVTLRGAAISVRPGPGRSRVRFQRSMQDGHHHVIPSDALPLLAAGRVDRRLFDVTRLVRWGYDDARRASVPLVVERTAGVSAASVPGLKVSRSLPGLGVDAAEAPKSGAADVWRRLTSTAGVTRISLDGRRTALLDRSTRQIGAPAAWKKGLTGKGVTVGVLDTGVDGTHPDLRGVVAKARGFTDRGPSVVKDGDGHGTHVASTVAGRGTASKGAYRGVAPGARVVSAKVLNDEGSGYDSWILAGMEWAVTQGGAKIVNLSLGGEDTPDLDVLERGVNTLSARTGALFVIAAGNEGGHQTISSPGSADAALTVGAIDRRGLLAEFSSRGPRVGDGAVKPDVTAPGVGIAAARATGAPADAPVGTRYQRLSGTSMATPHVVGAAAILAQRHPRWKGHRLKAALIGSAVPNPKANGLQQGAGRVDVPRALATRVTASPGNVSTYLRWGRNGATRQVTYTNDTNAPITLRLALKVDQKAGAGAFKLDRRTLKVPARGSATARLTLSRGKNRPGAYSGVVTATASGISVRTLVGVHIEPKSHDVALTAVDDRGRPSFGNITLVNKTSGRTFDAYFDGSLKMRVPDGDYTMHGTVLPEGCAPAMLYSRPLKVTADASVKLDVRQGKTVRTTLDDATARIVGLWEVGMAFTTKHEHFEEGVLADCPQGAMRVLPTEQQNLRFQTRTTWEKKGSTEAAPSPYRYELRDYRVGGLPSDPIYRARAADLAVVKTIFKGQGVPTTAYPWLGAELPGFDSMSWSATSTRMPFRQTYHLTSDPRFRWHQSLEYGASRADSPTLSGVITEPPRRFVKGAAFTQTWNAAVIGPGVTGHLVDAFAPEPFGQRWRDSLAIGASGVFGDGAPHRYGHDRAATGTMSLARNGKVVTTKPLKDGLLLVDVPASAADYTVTTSARRSVSYSRLATRVDAEWRFRSARTAKVSPLPLRSVGFAPNGLDDLNRARPGSTTSVPIWVDANQGTGPVKVTTLKVWSSADDGRTWRRVALTEAGGGWTTELRNPSSGFVSLRAEMTDASGNSVKQTVIRAYAIGG</sequence>
<reference evidence="10 11" key="1">
    <citation type="submission" date="2018-08" db="EMBL/GenBank/DDBJ databases">
        <title>Sequencing the genomes of 1000 actinobacteria strains.</title>
        <authorList>
            <person name="Klenk H.-P."/>
        </authorList>
    </citation>
    <scope>NUCLEOTIDE SEQUENCE [LARGE SCALE GENOMIC DNA]</scope>
    <source>
        <strain evidence="10 11">DSM 43927</strain>
    </source>
</reference>
<evidence type="ECO:0000313" key="10">
    <source>
        <dbReference type="EMBL" id="REE99904.1"/>
    </source>
</evidence>
<feature type="domain" description="Peptidase S8/S53" evidence="9">
    <location>
        <begin position="209"/>
        <end position="468"/>
    </location>
</feature>
<keyword evidence="4 6" id="KW-0720">Serine protease</keyword>
<dbReference type="SUPFAM" id="SSF52743">
    <property type="entry name" value="Subtilisin-like"/>
    <property type="match status" value="1"/>
</dbReference>
<comment type="similarity">
    <text evidence="1 6 7">Belongs to the peptidase S8 family.</text>
</comment>
<dbReference type="PANTHER" id="PTHR43806:SF65">
    <property type="entry name" value="SERINE PROTEASE APRX"/>
    <property type="match status" value="1"/>
</dbReference>
<evidence type="ECO:0000256" key="1">
    <source>
        <dbReference type="ARBA" id="ARBA00011073"/>
    </source>
</evidence>
<feature type="active site" description="Charge relay system" evidence="5 6">
    <location>
        <position position="218"/>
    </location>
</feature>
<dbReference type="CDD" id="cd07487">
    <property type="entry name" value="Peptidases_S8_1"/>
    <property type="match status" value="1"/>
</dbReference>
<dbReference type="InterPro" id="IPR050131">
    <property type="entry name" value="Peptidase_S8_subtilisin-like"/>
</dbReference>
<dbReference type="PROSITE" id="PS00137">
    <property type="entry name" value="SUBTILASE_HIS"/>
    <property type="match status" value="1"/>
</dbReference>
<keyword evidence="11" id="KW-1185">Reference proteome</keyword>
<comment type="caution">
    <text evidence="10">The sequence shown here is derived from an EMBL/GenBank/DDBJ whole genome shotgun (WGS) entry which is preliminary data.</text>
</comment>
<dbReference type="OrthoDB" id="614750at2"/>
<dbReference type="PANTHER" id="PTHR43806">
    <property type="entry name" value="PEPTIDASE S8"/>
    <property type="match status" value="1"/>
</dbReference>
<accession>A0A3D9T5B8</accession>
<evidence type="ECO:0000256" key="2">
    <source>
        <dbReference type="ARBA" id="ARBA00022670"/>
    </source>
</evidence>
<feature type="chain" id="PRO_5017828913" evidence="8">
    <location>
        <begin position="32"/>
        <end position="1095"/>
    </location>
</feature>
<dbReference type="PROSITE" id="PS00138">
    <property type="entry name" value="SUBTILASE_SER"/>
    <property type="match status" value="1"/>
</dbReference>
<dbReference type="EMBL" id="QTTT01000001">
    <property type="protein sequence ID" value="REE99904.1"/>
    <property type="molecule type" value="Genomic_DNA"/>
</dbReference>
<evidence type="ECO:0000259" key="9">
    <source>
        <dbReference type="Pfam" id="PF00082"/>
    </source>
</evidence>
<evidence type="ECO:0000313" key="11">
    <source>
        <dbReference type="Proteomes" id="UP000256661"/>
    </source>
</evidence>
<dbReference type="AlphaFoldDB" id="A0A3D9T5B8"/>
<evidence type="ECO:0000256" key="5">
    <source>
        <dbReference type="PIRSR" id="PIRSR615500-1"/>
    </source>
</evidence>
<dbReference type="Gene3D" id="3.40.50.200">
    <property type="entry name" value="Peptidase S8/S53 domain"/>
    <property type="match status" value="1"/>
</dbReference>
<dbReference type="GO" id="GO:0006508">
    <property type="term" value="P:proteolysis"/>
    <property type="evidence" value="ECO:0007669"/>
    <property type="project" value="UniProtKB-KW"/>
</dbReference>
<dbReference type="InterPro" id="IPR015500">
    <property type="entry name" value="Peptidase_S8_subtilisin-rel"/>
</dbReference>